<evidence type="ECO:0000256" key="1">
    <source>
        <dbReference type="SAM" id="Phobius"/>
    </source>
</evidence>
<evidence type="ECO:0000313" key="3">
    <source>
        <dbReference type="Proteomes" id="UP000002508"/>
    </source>
</evidence>
<keyword evidence="1" id="KW-1133">Transmembrane helix</keyword>
<evidence type="ECO:0000313" key="2">
    <source>
        <dbReference type="EMBL" id="ACL23972.1"/>
    </source>
</evidence>
<dbReference type="Proteomes" id="UP000002508">
    <property type="component" value="Chromosome"/>
</dbReference>
<keyword evidence="3" id="KW-1185">Reference proteome</keyword>
<proteinExistence type="predicted"/>
<sequence>MGTRQMRNQSSPHRRCDHNVWRNSLCLRLLIVVVIAFLISVALLIGQALYRSGVF</sequence>
<dbReference type="HOGENOM" id="CLU_3023681_0_0_0"/>
<feature type="transmembrane region" description="Helical" evidence="1">
    <location>
        <begin position="25"/>
        <end position="50"/>
    </location>
</feature>
<name>B8G715_CHLAD</name>
<gene>
    <name evidence="2" type="ordered locus">Cagg_1058</name>
</gene>
<keyword evidence="1" id="KW-0472">Membrane</keyword>
<dbReference type="EMBL" id="CP001337">
    <property type="protein sequence ID" value="ACL23972.1"/>
    <property type="molecule type" value="Genomic_DNA"/>
</dbReference>
<dbReference type="STRING" id="326427.Cagg_1058"/>
<reference evidence="2" key="1">
    <citation type="submission" date="2008-12" db="EMBL/GenBank/DDBJ databases">
        <title>Complete sequence of Chloroflexus aggregans DSM 9485.</title>
        <authorList>
            <consortium name="US DOE Joint Genome Institute"/>
            <person name="Lucas S."/>
            <person name="Copeland A."/>
            <person name="Lapidus A."/>
            <person name="Glavina del Rio T."/>
            <person name="Dalin E."/>
            <person name="Tice H."/>
            <person name="Pitluck S."/>
            <person name="Foster B."/>
            <person name="Larimer F."/>
            <person name="Land M."/>
            <person name="Hauser L."/>
            <person name="Kyrpides N."/>
            <person name="Mikhailova N."/>
            <person name="Bryant D."/>
            <person name="Richardson P."/>
        </authorList>
    </citation>
    <scope>NUCLEOTIDE SEQUENCE</scope>
    <source>
        <strain evidence="2">DSM 9485</strain>
    </source>
</reference>
<organism evidence="2 3">
    <name type="scientific">Chloroflexus aggregans (strain MD-66 / DSM 9485)</name>
    <dbReference type="NCBI Taxonomy" id="326427"/>
    <lineage>
        <taxon>Bacteria</taxon>
        <taxon>Bacillati</taxon>
        <taxon>Chloroflexota</taxon>
        <taxon>Chloroflexia</taxon>
        <taxon>Chloroflexales</taxon>
        <taxon>Chloroflexineae</taxon>
        <taxon>Chloroflexaceae</taxon>
        <taxon>Chloroflexus</taxon>
    </lineage>
</organism>
<dbReference type="KEGG" id="cag:Cagg_1058"/>
<accession>B8G715</accession>
<keyword evidence="1" id="KW-0812">Transmembrane</keyword>
<protein>
    <submittedName>
        <fullName evidence="2">Uncharacterized protein</fullName>
    </submittedName>
</protein>
<dbReference type="AlphaFoldDB" id="B8G715"/>